<evidence type="ECO:0000313" key="2">
    <source>
        <dbReference type="Proteomes" id="UP000015442"/>
    </source>
</evidence>
<dbReference type="Proteomes" id="UP000015442">
    <property type="component" value="Unassembled WGS sequence"/>
</dbReference>
<comment type="caution">
    <text evidence="1">The sequence shown here is derived from an EMBL/GenBank/DDBJ whole genome shotgun (WGS) entry which is preliminary data.</text>
</comment>
<evidence type="ECO:0000313" key="1">
    <source>
        <dbReference type="EMBL" id="EQA71455.1"/>
    </source>
</evidence>
<organism evidence="1 2">
    <name type="scientific">Leptospira noguchii serovar Panama str. CZ214</name>
    <dbReference type="NCBI Taxonomy" id="1001595"/>
    <lineage>
        <taxon>Bacteria</taxon>
        <taxon>Pseudomonadati</taxon>
        <taxon>Spirochaetota</taxon>
        <taxon>Spirochaetia</taxon>
        <taxon>Leptospirales</taxon>
        <taxon>Leptospiraceae</taxon>
        <taxon>Leptospira</taxon>
    </lineage>
</organism>
<dbReference type="EMBL" id="AKWY02000021">
    <property type="protein sequence ID" value="EQA71455.1"/>
    <property type="molecule type" value="Genomic_DNA"/>
</dbReference>
<accession>T0FPG1</accession>
<name>T0FPG1_9LEPT</name>
<sequence>MIFLPMNQSYLVPKNSFRSGWQLQSLERSAASKTIIR</sequence>
<dbReference type="AlphaFoldDB" id="T0FPG1"/>
<protein>
    <submittedName>
        <fullName evidence="1">Uncharacterized protein</fullName>
    </submittedName>
</protein>
<proteinExistence type="predicted"/>
<reference evidence="1 2" key="1">
    <citation type="submission" date="2013-05" db="EMBL/GenBank/DDBJ databases">
        <authorList>
            <person name="Harkins D.M."/>
            <person name="Durkin A.S."/>
            <person name="Brinkac L.M."/>
            <person name="Haft D.H."/>
            <person name="Selengut J.D."/>
            <person name="Sanka R."/>
            <person name="DePew J."/>
            <person name="Purushe J."/>
            <person name="Hartskeerl R.A."/>
            <person name="Ahmed A."/>
            <person name="van der Linden H."/>
            <person name="Goris M.G.A."/>
            <person name="Vinetz J.M."/>
            <person name="Sutton G.G."/>
            <person name="Nierman W.C."/>
            <person name="Fouts D.E."/>
        </authorList>
    </citation>
    <scope>NUCLEOTIDE SEQUENCE [LARGE SCALE GENOMIC DNA]</scope>
    <source>
        <strain evidence="1 2">CZ214</strain>
    </source>
</reference>
<gene>
    <name evidence="1" type="ORF">LEP1GSC059_2663</name>
</gene>